<proteinExistence type="predicted"/>
<evidence type="ECO:0000256" key="1">
    <source>
        <dbReference type="ARBA" id="ARBA00022729"/>
    </source>
</evidence>
<dbReference type="Pfam" id="PF18998">
    <property type="entry name" value="Flg_new_2"/>
    <property type="match status" value="2"/>
</dbReference>
<dbReference type="InterPro" id="IPR008979">
    <property type="entry name" value="Galactose-bd-like_sf"/>
</dbReference>
<dbReference type="InterPro" id="IPR044060">
    <property type="entry name" value="Bacterial_rp_domain"/>
</dbReference>
<dbReference type="InterPro" id="IPR005084">
    <property type="entry name" value="CBM6"/>
</dbReference>
<dbReference type="SMART" id="SM00606">
    <property type="entry name" value="CBD_IV"/>
    <property type="match status" value="1"/>
</dbReference>
<name>A0ABR7USY3_9FLAO</name>
<dbReference type="Gene3D" id="2.60.120.260">
    <property type="entry name" value="Galactose-binding domain-like"/>
    <property type="match status" value="1"/>
</dbReference>
<gene>
    <name evidence="3" type="ORF">B6A10_12595</name>
</gene>
<dbReference type="CDD" id="cd11304">
    <property type="entry name" value="Cadherin_repeat"/>
    <property type="match status" value="1"/>
</dbReference>
<keyword evidence="4" id="KW-1185">Reference proteome</keyword>
<dbReference type="SUPFAM" id="SSF49785">
    <property type="entry name" value="Galactose-binding domain-like"/>
    <property type="match status" value="1"/>
</dbReference>
<dbReference type="CDD" id="cd04084">
    <property type="entry name" value="CBM6_xylanase-like"/>
    <property type="match status" value="1"/>
</dbReference>
<dbReference type="Pfam" id="PF03422">
    <property type="entry name" value="CBM_6"/>
    <property type="match status" value="1"/>
</dbReference>
<evidence type="ECO:0000313" key="4">
    <source>
        <dbReference type="Proteomes" id="UP000661715"/>
    </source>
</evidence>
<dbReference type="PROSITE" id="PS51175">
    <property type="entry name" value="CBM6"/>
    <property type="match status" value="1"/>
</dbReference>
<keyword evidence="1" id="KW-0732">Signal</keyword>
<sequence length="730" mass="76599">MKNKLLISLLLLFFTVIGYSETITRYEAEAYTEALTPGVSIESNTARSGGKNIGNCRNGYWIKFAGHVFSQYDIRFDVAASSYSNNLAAGTATGTIEFRIDAVDGPLVGTINMKSTGSWSTYQIFSAAITQTTGTHDLYLVFKTAGTTYVGNVDYFEKVTNDASAVLYTLSNSVTPSNTGTIDASPAATSYTAGSSITLTATKNFGYAFSRWTDGNGTTVSTANPYTFTINDNTTLVAEFETIPTYTLTTTALGALGFGEFSIAPPGKDGGFSIYENGTNVTVTALQNPIIKFSNWSDFSTDLSKSVTINSNTNVTGTFTNEPFIAAWTFKNDQYANPRVAELYAEASNRPTLAAYHVSDNSVAPNVRLQNRAGTNGFCVWNNDRGEFFYFMTTLSTVGYKNINVSSGLIGYYYGCDEWTFQYSLDGVNFVNVSALTTINTNSITSIGGVLPAEAEGKETVYLRWFPNVNGPKHGVKDPLDVTATVLSNVMVKADEATNEAPSGLSYATPNVFTKGTAITALNPTVSGGAVVSYSVNPTLPAGLSLDTTTGVISGTPSELLTATDYTVTATNTGGSTTATVSITVNDVVPNELSYPTPNVFTKGTAITALDPTVSGGAVVSYSVNPTLPAGLSLDTTTGVISGTPSELLTATDYTVTATNTGGSTSFTVSIAVNDVAPTNLSYTTPNVLTKGTAITALNPTVSGGAVVSYSVNPALPAGLSLNTTTGVIS</sequence>
<dbReference type="EMBL" id="NASZ01000020">
    <property type="protein sequence ID" value="MBD0726014.1"/>
    <property type="molecule type" value="Genomic_DNA"/>
</dbReference>
<dbReference type="SUPFAM" id="SSF49313">
    <property type="entry name" value="Cadherin-like"/>
    <property type="match status" value="2"/>
</dbReference>
<feature type="non-terminal residue" evidence="3">
    <location>
        <position position="730"/>
    </location>
</feature>
<comment type="caution">
    <text evidence="3">The sequence shown here is derived from an EMBL/GenBank/DDBJ whole genome shotgun (WGS) entry which is preliminary data.</text>
</comment>
<protein>
    <recommendedName>
        <fullName evidence="2">CBM6 domain-containing protein</fullName>
    </recommendedName>
</protein>
<accession>A0ABR7USY3</accession>
<evidence type="ECO:0000259" key="2">
    <source>
        <dbReference type="PROSITE" id="PS51175"/>
    </source>
</evidence>
<organism evidence="3 4">
    <name type="scientific">Flavobacterium pokkalii</name>
    <dbReference type="NCBI Taxonomy" id="1940408"/>
    <lineage>
        <taxon>Bacteria</taxon>
        <taxon>Pseudomonadati</taxon>
        <taxon>Bacteroidota</taxon>
        <taxon>Flavobacteriia</taxon>
        <taxon>Flavobacteriales</taxon>
        <taxon>Flavobacteriaceae</taxon>
        <taxon>Flavobacterium</taxon>
    </lineage>
</organism>
<dbReference type="InterPro" id="IPR015919">
    <property type="entry name" value="Cadherin-like_sf"/>
</dbReference>
<dbReference type="Gene3D" id="2.60.40.10">
    <property type="entry name" value="Immunoglobulins"/>
    <property type="match status" value="2"/>
</dbReference>
<dbReference type="InterPro" id="IPR013783">
    <property type="entry name" value="Ig-like_fold"/>
</dbReference>
<dbReference type="InterPro" id="IPR006584">
    <property type="entry name" value="Cellulose-bd_IV"/>
</dbReference>
<dbReference type="Pfam" id="PF05345">
    <property type="entry name" value="He_PIG"/>
    <property type="match status" value="2"/>
</dbReference>
<dbReference type="Proteomes" id="UP000661715">
    <property type="component" value="Unassembled WGS sequence"/>
</dbReference>
<evidence type="ECO:0000313" key="3">
    <source>
        <dbReference type="EMBL" id="MBD0726014.1"/>
    </source>
</evidence>
<feature type="domain" description="CBM6" evidence="2">
    <location>
        <begin position="24"/>
        <end position="159"/>
    </location>
</feature>
<dbReference type="RefSeq" id="WP_188221148.1">
    <property type="nucleotide sequence ID" value="NZ_NASZ01000020.1"/>
</dbReference>
<reference evidence="3 4" key="1">
    <citation type="journal article" date="2020" name="Microbiol. Res.">
        <title>Flavobacterium pokkalii sp. nov., a novel plant growth promoting native rhizobacteria isolated from pokkali rice grown in coastal saline affected agricultural regions of southern India, Kerala.</title>
        <authorList>
            <person name="Menon R.R."/>
            <person name="Kumari S."/>
            <person name="Viver T."/>
            <person name="Rameshkumar N."/>
        </authorList>
    </citation>
    <scope>NUCLEOTIDE SEQUENCE [LARGE SCALE GENOMIC DNA]</scope>
    <source>
        <strain evidence="3 4">L1I52</strain>
    </source>
</reference>